<dbReference type="AlphaFoldDB" id="A0A6G5QLU1"/>
<name>A0A6G5QLU1_CAMRE</name>
<sequence length="253" mass="29054">MIDWNTTAAAIYRRKFGALKGVTDVDFTQLDGLVGIEKQKEELVENTRNFLEGKGANHAILWGARGCGKSSLVKAVFTKFYPESLRLIELKNDELEMIPEIIYEIRDSSFKFIIFCDDLSFEVGDRSYKFLKPVLEGSIEKAPKNVLVYATSNRRHLISELKSDNEGARVGETELHYSDAVEEKIALSDRFGLWLSFYQGSFADYLKIVDFYFKDFTGDRAMLHELAKQYAQLRASRSGRTARQFYLSYKDKI</sequence>
<evidence type="ECO:0000313" key="2">
    <source>
        <dbReference type="Proteomes" id="UP000502377"/>
    </source>
</evidence>
<dbReference type="Gene3D" id="3.40.50.300">
    <property type="entry name" value="P-loop containing nucleotide triphosphate hydrolases"/>
    <property type="match status" value="1"/>
</dbReference>
<dbReference type="Proteomes" id="UP000502377">
    <property type="component" value="Chromosome"/>
</dbReference>
<dbReference type="PANTHER" id="PTHR42935">
    <property type="entry name" value="SLR0930 PROTEIN"/>
    <property type="match status" value="1"/>
</dbReference>
<dbReference type="InterPro" id="IPR008533">
    <property type="entry name" value="DUF815"/>
</dbReference>
<dbReference type="InterPro" id="IPR027417">
    <property type="entry name" value="P-loop_NTPase"/>
</dbReference>
<reference evidence="1 2" key="1">
    <citation type="submission" date="2016-07" db="EMBL/GenBank/DDBJ databases">
        <title>Comparative genomics of the Campylobacter concisus group.</title>
        <authorList>
            <person name="Miller W.G."/>
            <person name="Yee E."/>
            <person name="Chapman M.H."/>
            <person name="Huynh S."/>
            <person name="Bono J.L."/>
            <person name="On S.L.W."/>
            <person name="StLeger J."/>
            <person name="Foster G."/>
            <person name="Parker C.T."/>
        </authorList>
    </citation>
    <scope>NUCLEOTIDE SEQUENCE [LARGE SCALE GENOMIC DNA]</scope>
    <source>
        <strain evidence="1 2">ATCC 33238</strain>
    </source>
</reference>
<protein>
    <submittedName>
        <fullName evidence="1">ATPase (AAA+ superfamily, DUF815 domain)</fullName>
    </submittedName>
</protein>
<dbReference type="KEGG" id="crx:CRECT_0767"/>
<proteinExistence type="predicted"/>
<dbReference type="EMBL" id="CP012543">
    <property type="protein sequence ID" value="QCD46446.1"/>
    <property type="molecule type" value="Genomic_DNA"/>
</dbReference>
<evidence type="ECO:0000313" key="1">
    <source>
        <dbReference type="EMBL" id="QCD46446.1"/>
    </source>
</evidence>
<dbReference type="PANTHER" id="PTHR42935:SF1">
    <property type="entry name" value="SLR0930 PROTEIN"/>
    <property type="match status" value="1"/>
</dbReference>
<dbReference type="Pfam" id="PF05673">
    <property type="entry name" value="DUF815"/>
    <property type="match status" value="1"/>
</dbReference>
<dbReference type="RefSeq" id="WP_004320418.1">
    <property type="nucleotide sequence ID" value="NZ_CP012543.1"/>
</dbReference>
<dbReference type="SUPFAM" id="SSF52540">
    <property type="entry name" value="P-loop containing nucleoside triphosphate hydrolases"/>
    <property type="match status" value="1"/>
</dbReference>
<organism evidence="1 2">
    <name type="scientific">Campylobacter rectus</name>
    <name type="common">Wolinella recta</name>
    <dbReference type="NCBI Taxonomy" id="203"/>
    <lineage>
        <taxon>Bacteria</taxon>
        <taxon>Pseudomonadati</taxon>
        <taxon>Campylobacterota</taxon>
        <taxon>Epsilonproteobacteria</taxon>
        <taxon>Campylobacterales</taxon>
        <taxon>Campylobacteraceae</taxon>
        <taxon>Campylobacter</taxon>
    </lineage>
</organism>
<accession>A0A6G5QLU1</accession>
<gene>
    <name evidence="1" type="ORF">CRECT_0767</name>
</gene>